<dbReference type="InterPro" id="IPR036429">
    <property type="entry name" value="SpoA-like_sf"/>
</dbReference>
<gene>
    <name evidence="2" type="ordered locus">Acid345_1644</name>
</gene>
<dbReference type="EMBL" id="CP000360">
    <property type="protein sequence ID" value="ABF40646.1"/>
    <property type="molecule type" value="Genomic_DNA"/>
</dbReference>
<evidence type="ECO:0000313" key="3">
    <source>
        <dbReference type="Proteomes" id="UP000002432"/>
    </source>
</evidence>
<dbReference type="HOGENOM" id="CLU_2180378_0_0_0"/>
<dbReference type="Proteomes" id="UP000002432">
    <property type="component" value="Chromosome"/>
</dbReference>
<dbReference type="KEGG" id="aba:Acid345_1644"/>
<proteinExistence type="predicted"/>
<dbReference type="eggNOG" id="COG1886">
    <property type="taxonomic scope" value="Bacteria"/>
</dbReference>
<feature type="domain" description="Flagellar motor switch protein FliN-like C-terminal" evidence="1">
    <location>
        <begin position="41"/>
        <end position="108"/>
    </location>
</feature>
<evidence type="ECO:0000313" key="2">
    <source>
        <dbReference type="EMBL" id="ABF40646.1"/>
    </source>
</evidence>
<sequence length="109" mass="12295">MRVASGTHSRCGTEGWWTVIQNESGAKQSEDIRSEGMNSFRHLQCTVTLELPVPRFTVRQMLELRPGAVVDTCWSQATDLPLRVNGALLAWSEFEVVDNRYGVRLTELT</sequence>
<dbReference type="EnsemblBacteria" id="ABF40646">
    <property type="protein sequence ID" value="ABF40646"/>
    <property type="gene ID" value="Acid345_1644"/>
</dbReference>
<name>Q1IR54_KORVE</name>
<keyword evidence="3" id="KW-1185">Reference proteome</keyword>
<dbReference type="AlphaFoldDB" id="Q1IR54"/>
<evidence type="ECO:0000259" key="1">
    <source>
        <dbReference type="Pfam" id="PF01052"/>
    </source>
</evidence>
<protein>
    <submittedName>
        <fullName evidence="2">Surface presentation of antigens (SPOA) protein</fullName>
    </submittedName>
</protein>
<organism evidence="2 3">
    <name type="scientific">Koribacter versatilis (strain Ellin345)</name>
    <dbReference type="NCBI Taxonomy" id="204669"/>
    <lineage>
        <taxon>Bacteria</taxon>
        <taxon>Pseudomonadati</taxon>
        <taxon>Acidobacteriota</taxon>
        <taxon>Terriglobia</taxon>
        <taxon>Terriglobales</taxon>
        <taxon>Candidatus Korobacteraceae</taxon>
        <taxon>Candidatus Korobacter</taxon>
    </lineage>
</organism>
<reference evidence="2 3" key="1">
    <citation type="journal article" date="2009" name="Appl. Environ. Microbiol.">
        <title>Three genomes from the phylum Acidobacteria provide insight into the lifestyles of these microorganisms in soils.</title>
        <authorList>
            <person name="Ward N.L."/>
            <person name="Challacombe J.F."/>
            <person name="Janssen P.H."/>
            <person name="Henrissat B."/>
            <person name="Coutinho P.M."/>
            <person name="Wu M."/>
            <person name="Xie G."/>
            <person name="Haft D.H."/>
            <person name="Sait M."/>
            <person name="Badger J."/>
            <person name="Barabote R.D."/>
            <person name="Bradley B."/>
            <person name="Brettin T.S."/>
            <person name="Brinkac L.M."/>
            <person name="Bruce D."/>
            <person name="Creasy T."/>
            <person name="Daugherty S.C."/>
            <person name="Davidsen T.M."/>
            <person name="DeBoy R.T."/>
            <person name="Detter J.C."/>
            <person name="Dodson R.J."/>
            <person name="Durkin A.S."/>
            <person name="Ganapathy A."/>
            <person name="Gwinn-Giglio M."/>
            <person name="Han C.S."/>
            <person name="Khouri H."/>
            <person name="Kiss H."/>
            <person name="Kothari S.P."/>
            <person name="Madupu R."/>
            <person name="Nelson K.E."/>
            <person name="Nelson W.C."/>
            <person name="Paulsen I."/>
            <person name="Penn K."/>
            <person name="Ren Q."/>
            <person name="Rosovitz M.J."/>
            <person name="Selengut J.D."/>
            <person name="Shrivastava S."/>
            <person name="Sullivan S.A."/>
            <person name="Tapia R."/>
            <person name="Thompson L.S."/>
            <person name="Watkins K.L."/>
            <person name="Yang Q."/>
            <person name="Yu C."/>
            <person name="Zafar N."/>
            <person name="Zhou L."/>
            <person name="Kuske C.R."/>
        </authorList>
    </citation>
    <scope>NUCLEOTIDE SEQUENCE [LARGE SCALE GENOMIC DNA]</scope>
    <source>
        <strain evidence="2 3">Ellin345</strain>
    </source>
</reference>
<dbReference type="InterPro" id="IPR001543">
    <property type="entry name" value="FliN-like_C"/>
</dbReference>
<accession>Q1IR54</accession>
<dbReference type="STRING" id="204669.Acid345_1644"/>
<dbReference type="Pfam" id="PF01052">
    <property type="entry name" value="FliMN_C"/>
    <property type="match status" value="1"/>
</dbReference>
<dbReference type="Gene3D" id="2.30.330.10">
    <property type="entry name" value="SpoA-like"/>
    <property type="match status" value="1"/>
</dbReference>
<dbReference type="SUPFAM" id="SSF101801">
    <property type="entry name" value="Surface presentation of antigens (SPOA)"/>
    <property type="match status" value="1"/>
</dbReference>